<protein>
    <submittedName>
        <fullName evidence="1">Uncharacterized protein</fullName>
    </submittedName>
</protein>
<proteinExistence type="predicted"/>
<organism evidence="1 3">
    <name type="scientific">Lactobacillus johnsonii</name>
    <dbReference type="NCBI Taxonomy" id="33959"/>
    <lineage>
        <taxon>Bacteria</taxon>
        <taxon>Bacillati</taxon>
        <taxon>Bacillota</taxon>
        <taxon>Bacilli</taxon>
        <taxon>Lactobacillales</taxon>
        <taxon>Lactobacillaceae</taxon>
        <taxon>Lactobacillus</taxon>
    </lineage>
</organism>
<keyword evidence="1" id="KW-0614">Plasmid</keyword>
<sequence>MEQGFINTNEHAQNDILCTTGLYKNRKLFIKQVKFKDGWLCGYVELLPTDTIYQKIKKGTLNSLDDFFIIGKDITFLGNLVIENEKLDSIFIGIDYSEPFLRNTGVKECLGELKEIADEIEKMD</sequence>
<evidence type="ECO:0000313" key="2">
    <source>
        <dbReference type="EMBL" id="QIA88588.1"/>
    </source>
</evidence>
<geneLocation type="plasmid" evidence="1 3">
    <name>unnamed1</name>
</geneLocation>
<dbReference type="RefSeq" id="WP_163588937.1">
    <property type="nucleotide sequence ID" value="NZ_CP040855.1"/>
</dbReference>
<gene>
    <name evidence="1" type="ORF">FEE39_09970</name>
    <name evidence="2" type="ORF">FEE39_10115</name>
</gene>
<dbReference type="Proteomes" id="UP000464749">
    <property type="component" value="Plasmid unnamed1"/>
</dbReference>
<name>A0A9X7T610_LACJH</name>
<evidence type="ECO:0000313" key="1">
    <source>
        <dbReference type="EMBL" id="QIA88559.1"/>
    </source>
</evidence>
<dbReference type="EMBL" id="CP040855">
    <property type="protein sequence ID" value="QIA88588.1"/>
    <property type="molecule type" value="Genomic_DNA"/>
</dbReference>
<dbReference type="EMBL" id="CP040855">
    <property type="protein sequence ID" value="QIA88559.1"/>
    <property type="molecule type" value="Genomic_DNA"/>
</dbReference>
<reference evidence="1 3" key="1">
    <citation type="submission" date="2019-06" db="EMBL/GenBank/DDBJ databases">
        <title>Whole genome sequencing of Lactobacillus johnsonii strain G2A.</title>
        <authorList>
            <person name="Conlan S."/>
            <person name="Thomas P.J."/>
            <person name="Mullikin J."/>
            <person name="Singer J."/>
            <person name="Weaver C."/>
            <person name="Segre J.A."/>
        </authorList>
    </citation>
    <scope>NUCLEOTIDE SEQUENCE [LARGE SCALE GENOMIC DNA]</scope>
    <source>
        <strain evidence="1 3">G2A</strain>
        <plasmid evidence="1 3">unnamed1</plasmid>
    </source>
</reference>
<evidence type="ECO:0000313" key="3">
    <source>
        <dbReference type="Proteomes" id="UP000464749"/>
    </source>
</evidence>
<accession>A0A9X7T610</accession>
<dbReference type="AlphaFoldDB" id="A0A9X7T610"/>